<proteinExistence type="predicted"/>
<dbReference type="Proteomes" id="UP001589627">
    <property type="component" value="Unassembled WGS sequence"/>
</dbReference>
<organism evidence="2 3">
    <name type="scientific">Actinoallomurus acaciae</name>
    <dbReference type="NCBI Taxonomy" id="502577"/>
    <lineage>
        <taxon>Bacteria</taxon>
        <taxon>Bacillati</taxon>
        <taxon>Actinomycetota</taxon>
        <taxon>Actinomycetes</taxon>
        <taxon>Streptosporangiales</taxon>
        <taxon>Thermomonosporaceae</taxon>
        <taxon>Actinoallomurus</taxon>
    </lineage>
</organism>
<dbReference type="PANTHER" id="PTHR45527:SF1">
    <property type="entry name" value="FATTY ACID SYNTHASE"/>
    <property type="match status" value="1"/>
</dbReference>
<dbReference type="Pfam" id="PF00668">
    <property type="entry name" value="Condensation"/>
    <property type="match status" value="1"/>
</dbReference>
<dbReference type="RefSeq" id="WP_378213748.1">
    <property type="nucleotide sequence ID" value="NZ_JBHLZP010001132.1"/>
</dbReference>
<dbReference type="Gene3D" id="3.30.559.30">
    <property type="entry name" value="Nonribosomal peptide synthetase, condensation domain"/>
    <property type="match status" value="1"/>
</dbReference>
<keyword evidence="3" id="KW-1185">Reference proteome</keyword>
<dbReference type="EMBL" id="JBHLZP010001132">
    <property type="protein sequence ID" value="MFB9840511.1"/>
    <property type="molecule type" value="Genomic_DNA"/>
</dbReference>
<feature type="domain" description="Condensation" evidence="1">
    <location>
        <begin position="3"/>
        <end position="279"/>
    </location>
</feature>
<dbReference type="SUPFAM" id="SSF56801">
    <property type="entry name" value="Acetyl-CoA synthetase-like"/>
    <property type="match status" value="1"/>
</dbReference>
<dbReference type="InterPro" id="IPR023213">
    <property type="entry name" value="CAT-like_dom_sf"/>
</dbReference>
<dbReference type="InterPro" id="IPR001242">
    <property type="entry name" value="Condensation_dom"/>
</dbReference>
<accession>A0ABV5Z193</accession>
<dbReference type="Gene3D" id="3.30.559.10">
    <property type="entry name" value="Chloramphenicol acetyltransferase-like domain"/>
    <property type="match status" value="1"/>
</dbReference>
<evidence type="ECO:0000313" key="2">
    <source>
        <dbReference type="EMBL" id="MFB9840511.1"/>
    </source>
</evidence>
<dbReference type="SUPFAM" id="SSF52777">
    <property type="entry name" value="CoA-dependent acyltransferases"/>
    <property type="match status" value="1"/>
</dbReference>
<feature type="non-terminal residue" evidence="2">
    <location>
        <position position="1"/>
    </location>
</feature>
<dbReference type="Gene3D" id="3.40.50.980">
    <property type="match status" value="1"/>
</dbReference>
<name>A0ABV5Z193_9ACTN</name>
<sequence>LAELAALYEGAEPAPVRPYRDHLAWLSGRDTAAAGYAWRRALAGLAEPTLLAPAGPADPSGPPETVELALPETLTAWLGTMARARGLTTNTLVQVAWGILLGRITGRDDVVFGATVSGRPPELAGVESMIGLFINTVPVRVRTDPTETVAALLTRVEDEQAALMEHQYLGLADIQRAAGLGELFDTLLVFENYPDTAGADGGLPIADLEGRDATHYPLTLVAEPGERLQLALAHRAGLLSAEDARDLLVRLGRVLTAFAADPDGPVEAIDLLTDGERRRVLRDWNATDHDVPATTLARLFADQAARTPEATALVSGDLELTYRELDARVAR</sequence>
<evidence type="ECO:0000313" key="3">
    <source>
        <dbReference type="Proteomes" id="UP001589627"/>
    </source>
</evidence>
<dbReference type="PANTHER" id="PTHR45527">
    <property type="entry name" value="NONRIBOSOMAL PEPTIDE SYNTHETASE"/>
    <property type="match status" value="1"/>
</dbReference>
<feature type="non-terminal residue" evidence="2">
    <location>
        <position position="331"/>
    </location>
</feature>
<reference evidence="2 3" key="1">
    <citation type="submission" date="2024-09" db="EMBL/GenBank/DDBJ databases">
        <authorList>
            <person name="Sun Q."/>
            <person name="Mori K."/>
        </authorList>
    </citation>
    <scope>NUCLEOTIDE SEQUENCE [LARGE SCALE GENOMIC DNA]</scope>
    <source>
        <strain evidence="2 3">TBRC 0563</strain>
    </source>
</reference>
<comment type="caution">
    <text evidence="2">The sequence shown here is derived from an EMBL/GenBank/DDBJ whole genome shotgun (WGS) entry which is preliminary data.</text>
</comment>
<gene>
    <name evidence="2" type="ORF">ACFFNX_51060</name>
</gene>
<evidence type="ECO:0000259" key="1">
    <source>
        <dbReference type="Pfam" id="PF00668"/>
    </source>
</evidence>
<protein>
    <submittedName>
        <fullName evidence="2">Condensation domain-containing protein</fullName>
    </submittedName>
</protein>